<dbReference type="Proteomes" id="UP000045285">
    <property type="component" value="Unassembled WGS sequence"/>
</dbReference>
<dbReference type="Gene3D" id="2.30.30.40">
    <property type="entry name" value="SH3 Domains"/>
    <property type="match status" value="1"/>
</dbReference>
<dbReference type="PROSITE" id="PS51781">
    <property type="entry name" value="SH3B"/>
    <property type="match status" value="1"/>
</dbReference>
<keyword evidence="1" id="KW-0732">Signal</keyword>
<evidence type="ECO:0000259" key="2">
    <source>
        <dbReference type="PROSITE" id="PS51781"/>
    </source>
</evidence>
<dbReference type="InterPro" id="IPR003646">
    <property type="entry name" value="SH3-like_bac-type"/>
</dbReference>
<feature type="chain" id="PRO_5001854056" description="SH3b domain-containing protein" evidence="1">
    <location>
        <begin position="23"/>
        <end position="222"/>
    </location>
</feature>
<dbReference type="SMART" id="SM00287">
    <property type="entry name" value="SH3b"/>
    <property type="match status" value="1"/>
</dbReference>
<evidence type="ECO:0000313" key="3">
    <source>
        <dbReference type="EMBL" id="CDX11807.1"/>
    </source>
</evidence>
<dbReference type="InterPro" id="IPR009642">
    <property type="entry name" value="DUF1236"/>
</dbReference>
<dbReference type="EMBL" id="CCMZ01000003">
    <property type="protein sequence ID" value="CDX11807.1"/>
    <property type="molecule type" value="Genomic_DNA"/>
</dbReference>
<name>A0A090DFG7_MESPL</name>
<sequence>MRRLLLPAVAGALVALSGAAFADTPVSAITNLNVRAGPGSQYPVIGVLRAGQTATLNGCLQNSKWCTIAEAGGQGWVYSDYVTANFGGNRVVLTERPANSGIAVVKPPRNEANAGAVAGGATGAIAGAIIGGPVGAAVGGAAGIVGGGAAGTVITPPEQVRTYISEHRVKPVYLQGKVVTGTTLPATVALQKIPNYRYRYVYVNDRPVLVEPSTRRIVYVEG</sequence>
<organism evidence="3 4">
    <name type="scientific">Mesorhizobium plurifarium</name>
    <dbReference type="NCBI Taxonomy" id="69974"/>
    <lineage>
        <taxon>Bacteria</taxon>
        <taxon>Pseudomonadati</taxon>
        <taxon>Pseudomonadota</taxon>
        <taxon>Alphaproteobacteria</taxon>
        <taxon>Hyphomicrobiales</taxon>
        <taxon>Phyllobacteriaceae</taxon>
        <taxon>Mesorhizobium</taxon>
    </lineage>
</organism>
<feature type="signal peptide" evidence="1">
    <location>
        <begin position="1"/>
        <end position="22"/>
    </location>
</feature>
<gene>
    <name evidence="3" type="ORF">MPL3356_110173</name>
</gene>
<feature type="domain" description="SH3b" evidence="2">
    <location>
        <begin position="22"/>
        <end position="86"/>
    </location>
</feature>
<dbReference type="Pfam" id="PF06823">
    <property type="entry name" value="DUF1236"/>
    <property type="match status" value="1"/>
</dbReference>
<protein>
    <recommendedName>
        <fullName evidence="2">SH3b domain-containing protein</fullName>
    </recommendedName>
</protein>
<evidence type="ECO:0000313" key="4">
    <source>
        <dbReference type="Proteomes" id="UP000045285"/>
    </source>
</evidence>
<dbReference type="Pfam" id="PF08239">
    <property type="entry name" value="SH3_3"/>
    <property type="match status" value="1"/>
</dbReference>
<proteinExistence type="predicted"/>
<evidence type="ECO:0000256" key="1">
    <source>
        <dbReference type="SAM" id="SignalP"/>
    </source>
</evidence>
<accession>A0A090DFG7</accession>
<reference evidence="4" key="1">
    <citation type="submission" date="2014-08" db="EMBL/GenBank/DDBJ databases">
        <authorList>
            <person name="Moulin L."/>
        </authorList>
    </citation>
    <scope>NUCLEOTIDE SEQUENCE [LARGE SCALE GENOMIC DNA]</scope>
</reference>
<keyword evidence="4" id="KW-1185">Reference proteome</keyword>
<dbReference type="AlphaFoldDB" id="A0A090DFG7"/>